<evidence type="ECO:0000313" key="3">
    <source>
        <dbReference type="EMBL" id="KAF7491783.1"/>
    </source>
</evidence>
<dbReference type="OrthoDB" id="6129702at2759"/>
<feature type="domain" description="Transglutaminase-like" evidence="1">
    <location>
        <begin position="343"/>
        <end position="442"/>
    </location>
</feature>
<dbReference type="PANTHER" id="PTHR46333:SF2">
    <property type="entry name" value="CYTOKINESIS PROTEIN 3"/>
    <property type="match status" value="1"/>
</dbReference>
<evidence type="ECO:0000313" key="5">
    <source>
        <dbReference type="Proteomes" id="UP000070412"/>
    </source>
</evidence>
<gene>
    <name evidence="3" type="primary">SSS_530g</name>
    <name evidence="3" type="ORF">SSS_530</name>
</gene>
<dbReference type="Pfam" id="PF01841">
    <property type="entry name" value="Transglut_core"/>
    <property type="match status" value="1"/>
</dbReference>
<dbReference type="InterPro" id="IPR052557">
    <property type="entry name" value="CAP/Cytokinesis_protein"/>
</dbReference>
<protein>
    <submittedName>
        <fullName evidence="3">Kyphoscoliosis peptidase</fullName>
    </submittedName>
</protein>
<dbReference type="GO" id="GO:0005737">
    <property type="term" value="C:cytoplasm"/>
    <property type="evidence" value="ECO:0007669"/>
    <property type="project" value="TreeGrafter"/>
</dbReference>
<organism evidence="3">
    <name type="scientific">Sarcoptes scabiei</name>
    <name type="common">Itch mite</name>
    <name type="synonym">Acarus scabiei</name>
    <dbReference type="NCBI Taxonomy" id="52283"/>
    <lineage>
        <taxon>Eukaryota</taxon>
        <taxon>Metazoa</taxon>
        <taxon>Ecdysozoa</taxon>
        <taxon>Arthropoda</taxon>
        <taxon>Chelicerata</taxon>
        <taxon>Arachnida</taxon>
        <taxon>Acari</taxon>
        <taxon>Acariformes</taxon>
        <taxon>Sarcoptiformes</taxon>
        <taxon>Astigmata</taxon>
        <taxon>Psoroptidia</taxon>
        <taxon>Sarcoptoidea</taxon>
        <taxon>Sarcoptidae</taxon>
        <taxon>Sarcoptinae</taxon>
        <taxon>Sarcoptes</taxon>
    </lineage>
</organism>
<dbReference type="Pfam" id="PF23265">
    <property type="entry name" value="Ig-like_KY"/>
    <property type="match status" value="2"/>
</dbReference>
<name>A0A834RDS6_SARSC</name>
<proteinExistence type="predicted"/>
<dbReference type="Gene3D" id="3.10.620.30">
    <property type="match status" value="1"/>
</dbReference>
<dbReference type="PANTHER" id="PTHR46333">
    <property type="entry name" value="CYTOKINESIS PROTEIN 3"/>
    <property type="match status" value="1"/>
</dbReference>
<evidence type="ECO:0000259" key="1">
    <source>
        <dbReference type="Pfam" id="PF01841"/>
    </source>
</evidence>
<keyword evidence="5" id="KW-1185">Reference proteome</keyword>
<reference evidence="5" key="1">
    <citation type="journal article" date="2020" name="PLoS Negl. Trop. Dis.">
        <title>High-quality nuclear genome for Sarcoptes scabiei-A critical resource for a neglected parasite.</title>
        <authorList>
            <person name="Korhonen P.K."/>
            <person name="Gasser R.B."/>
            <person name="Ma G."/>
            <person name="Wang T."/>
            <person name="Stroehlein A.J."/>
            <person name="Young N.D."/>
            <person name="Ang C.S."/>
            <person name="Fernando D.D."/>
            <person name="Lu H.C."/>
            <person name="Taylor S."/>
            <person name="Reynolds S.L."/>
            <person name="Mofiz E."/>
            <person name="Najaraj S.H."/>
            <person name="Gowda H."/>
            <person name="Madugundu A."/>
            <person name="Renuse S."/>
            <person name="Holt D."/>
            <person name="Pandey A."/>
            <person name="Papenfuss A.T."/>
            <person name="Fischer K."/>
        </authorList>
    </citation>
    <scope>NUCLEOTIDE SEQUENCE [LARGE SCALE GENOMIC DNA]</scope>
</reference>
<feature type="domain" description="KY-like immunoglobulin-like" evidence="2">
    <location>
        <begin position="658"/>
        <end position="769"/>
    </location>
</feature>
<evidence type="ECO:0000313" key="4">
    <source>
        <dbReference type="EnsemblMetazoa" id="KAF7491783.1"/>
    </source>
</evidence>
<reference evidence="4" key="3">
    <citation type="submission" date="2022-06" db="UniProtKB">
        <authorList>
            <consortium name="EnsemblMetazoa"/>
        </authorList>
    </citation>
    <scope>IDENTIFICATION</scope>
</reference>
<sequence length="791" mass="91631">MGCAASNDSRIVPIDLNGYESSINHRPISSNAIDNSSSNLGGMDDAKNFIFSHFFPCPMLLFGTTDQISRNLADDKKSSRKYLEHRSIQTEDSLLGFKCQHSQTDPILFETDYEDDFGQINLSLEANEMKISILENHNRCSNIGDEKTIVDNEDEDDEIIKISKKFATKSTQTRSLGAEICHLENMHSKERKHESSLKPMNLDADNLILLMQQTITSLFSMIDGRNCSKYFRVKSANFGPSNRLETAQILSKLIDPFALRNCLNLSISSFDSINISNFSPSDLNRMKKDVCLQTINDILTDESKEFEARSPLCLKNELIPSNSIFEAIDLSIRNAPEFNDYHQLAQYIRESAKSDLFRIRALFIWITKNIHYDHRSSVVEIDPETMHSLKTSSEIMVAKTGNSQEYSQLFNDVSFLLDIRSKQIDGFCRDHNFKPGYHFIPEKDHRWSWNAVFLFSSWRLIDLMLASSYIDHSGTIVDRTDEQFFLTDPNVFIWTHFPYDTIERNYDRWQLLDRPITLDEFNSMPKVTEYFFKYNLNIRSKLHCPLKFRIATEIKIGCQEPMRFKYKFFHLDSVENSSLNYYVFCQLKDDRLIGSFLVQPPIEGMFVLKIFSKPEREMIDCEQDVSIELNPTMIIVLHCEKARKYLEPFPLNEVPWGLTQKFHDYRLKFCNQKGPIIMTWGGRRRLVLESNETMLLSYSLFDSDSLEMDTKTIISRKDDGLRTILTINPPRVGTFKLIIFGMPKPKQKGKWRLPMLATLMIDCKLIKPSVYDPDVVIQKPSNEKNSKSNKS</sequence>
<evidence type="ECO:0000259" key="2">
    <source>
        <dbReference type="Pfam" id="PF23265"/>
    </source>
</evidence>
<dbReference type="Proteomes" id="UP000070412">
    <property type="component" value="Unassembled WGS sequence"/>
</dbReference>
<reference evidence="3" key="2">
    <citation type="submission" date="2020-01" db="EMBL/GenBank/DDBJ databases">
        <authorList>
            <person name="Korhonen P.K.K."/>
            <person name="Guangxu M.G."/>
            <person name="Wang T.W."/>
            <person name="Stroehlein A.J.S."/>
            <person name="Young N.D."/>
            <person name="Ang C.-S.A."/>
            <person name="Fernando D.W.F."/>
            <person name="Lu H.L."/>
            <person name="Taylor S.T."/>
            <person name="Ehtesham M.E.M."/>
            <person name="Najaraj S.H.N."/>
            <person name="Harsha G.H.G."/>
            <person name="Madugundu A.M."/>
            <person name="Renuse S.R."/>
            <person name="Holt D.H."/>
            <person name="Pandey A.P."/>
            <person name="Papenfuss A.P."/>
            <person name="Gasser R.B.G."/>
            <person name="Fischer K.F."/>
        </authorList>
    </citation>
    <scope>NUCLEOTIDE SEQUENCE</scope>
    <source>
        <strain evidence="3">SSS_KF_BRIS2020</strain>
    </source>
</reference>
<dbReference type="EnsemblMetazoa" id="SSS_530s_mrna">
    <property type="protein sequence ID" value="KAF7491783.1"/>
    <property type="gene ID" value="SSS_530"/>
</dbReference>
<dbReference type="InterPro" id="IPR002931">
    <property type="entry name" value="Transglutaminase-like"/>
</dbReference>
<dbReference type="EMBL" id="WVUK01000058">
    <property type="protein sequence ID" value="KAF7491783.1"/>
    <property type="molecule type" value="Genomic_DNA"/>
</dbReference>
<feature type="domain" description="KY-like immunoglobulin-like" evidence="2">
    <location>
        <begin position="518"/>
        <end position="650"/>
    </location>
</feature>
<dbReference type="AlphaFoldDB" id="A0A834RDS6"/>
<dbReference type="InterPro" id="IPR056564">
    <property type="entry name" value="Ig-like_KY"/>
</dbReference>
<dbReference type="InterPro" id="IPR038765">
    <property type="entry name" value="Papain-like_cys_pep_sf"/>
</dbReference>
<dbReference type="SUPFAM" id="SSF54001">
    <property type="entry name" value="Cysteine proteinases"/>
    <property type="match status" value="1"/>
</dbReference>
<accession>A0A834RDS6</accession>